<name>A0A1G8TGM3_9PSED</name>
<organism evidence="2 3">
    <name type="scientific">Pseudomonas indica</name>
    <dbReference type="NCBI Taxonomy" id="137658"/>
    <lineage>
        <taxon>Bacteria</taxon>
        <taxon>Pseudomonadati</taxon>
        <taxon>Pseudomonadota</taxon>
        <taxon>Gammaproteobacteria</taxon>
        <taxon>Pseudomonadales</taxon>
        <taxon>Pseudomonadaceae</taxon>
        <taxon>Pseudomonas</taxon>
    </lineage>
</organism>
<protein>
    <submittedName>
        <fullName evidence="2">GGDEF domain-containing protein, diguanylate cyclase (C-di-GMP synthetase) or its enzymatically inactive variants</fullName>
    </submittedName>
</protein>
<dbReference type="Pfam" id="PF18551">
    <property type="entry name" value="TackOD1"/>
    <property type="match status" value="1"/>
</dbReference>
<evidence type="ECO:0000313" key="2">
    <source>
        <dbReference type="EMBL" id="SDJ40749.1"/>
    </source>
</evidence>
<dbReference type="InterPro" id="IPR029787">
    <property type="entry name" value="Nucleotide_cyclase"/>
</dbReference>
<feature type="domain" description="GGDEF" evidence="1">
    <location>
        <begin position="346"/>
        <end position="464"/>
    </location>
</feature>
<dbReference type="STRING" id="137658.SAMN05216186_101368"/>
<dbReference type="Pfam" id="PF00990">
    <property type="entry name" value="GGDEF"/>
    <property type="match status" value="1"/>
</dbReference>
<keyword evidence="3" id="KW-1185">Reference proteome</keyword>
<dbReference type="InterPro" id="IPR000160">
    <property type="entry name" value="GGDEF_dom"/>
</dbReference>
<evidence type="ECO:0000259" key="1">
    <source>
        <dbReference type="PROSITE" id="PS50887"/>
    </source>
</evidence>
<gene>
    <name evidence="2" type="ORF">SAMN05216186_101368</name>
</gene>
<dbReference type="Gene3D" id="3.30.70.270">
    <property type="match status" value="1"/>
</dbReference>
<dbReference type="PROSITE" id="PS50887">
    <property type="entry name" value="GGDEF"/>
    <property type="match status" value="1"/>
</dbReference>
<dbReference type="InterPro" id="IPR043128">
    <property type="entry name" value="Rev_trsase/Diguanyl_cyclase"/>
</dbReference>
<dbReference type="SUPFAM" id="SSF55073">
    <property type="entry name" value="Nucleotide cyclase"/>
    <property type="match status" value="1"/>
</dbReference>
<dbReference type="InterPro" id="IPR040572">
    <property type="entry name" value="TackOD1"/>
</dbReference>
<proteinExistence type="predicted"/>
<dbReference type="EMBL" id="FNFD01000001">
    <property type="protein sequence ID" value="SDJ40749.1"/>
    <property type="molecule type" value="Genomic_DNA"/>
</dbReference>
<reference evidence="2 3" key="1">
    <citation type="submission" date="2016-10" db="EMBL/GenBank/DDBJ databases">
        <authorList>
            <person name="de Groot N.N."/>
        </authorList>
    </citation>
    <scope>NUCLEOTIDE SEQUENCE [LARGE SCALE GENOMIC DNA]</scope>
    <source>
        <strain evidence="2 3">JCM 21544</strain>
    </source>
</reference>
<evidence type="ECO:0000313" key="3">
    <source>
        <dbReference type="Proteomes" id="UP000198706"/>
    </source>
</evidence>
<dbReference type="RefSeq" id="WP_084333295.1">
    <property type="nucleotide sequence ID" value="NZ_FNFD01000001.1"/>
</dbReference>
<accession>A0A1G8TGM3</accession>
<dbReference type="Proteomes" id="UP000198706">
    <property type="component" value="Unassembled WGS sequence"/>
</dbReference>
<sequence>MPSSSPRVAILGTAESSLSLSPLDRFGDLSELLAAPAYDVLLLDLPGPLAGQALRSLRLSESYRFSLIYCCRDQDAWCTALGDGTPPVDLGALTPLWRLWKERFALFNRGAAPERFETRVLAWLWLRSRGDIHALRDPQVPQHYRYPLLEALAIDESVNAFVWLQLMTQQGLLEEGELVDRLRLCIDCGSGRLNYVDVCAECHSLDIARQPSLHCFTCGHVAPQEHFLKDGLLLCPNCLSRLRHIGSDYDRPLENYRCRGCQAFFVDAAVEARCLDCGQVHEPEKLRVREVRHFRLAEAGRLRCRQGFVSETSHSEQFGRLNLLGARTFREMLGWQIQIVRRYREPAFSLLGLRFVNLASTLAKLGELSGHALVDSLVERLQEAVRETDRFTRSSEEHLWLLLPNTGAEGLASLRQRLARVAELLKTSEARDIELRMVGFSAPQDLLEQEDGELLLARLAGELA</sequence>
<dbReference type="AlphaFoldDB" id="A0A1G8TGM3"/>